<dbReference type="GO" id="GO:0016020">
    <property type="term" value="C:membrane"/>
    <property type="evidence" value="ECO:0007669"/>
    <property type="project" value="UniProtKB-SubCell"/>
</dbReference>
<evidence type="ECO:0000256" key="3">
    <source>
        <dbReference type="ARBA" id="ARBA00022692"/>
    </source>
</evidence>
<dbReference type="InterPro" id="IPR011009">
    <property type="entry name" value="Kinase-like_dom_sf"/>
</dbReference>
<evidence type="ECO:0000256" key="6">
    <source>
        <dbReference type="ARBA" id="ARBA00037883"/>
    </source>
</evidence>
<evidence type="ECO:0000256" key="7">
    <source>
        <dbReference type="ARBA" id="ARBA00038211"/>
    </source>
</evidence>
<dbReference type="PROSITE" id="PS50920">
    <property type="entry name" value="SOLCAR"/>
    <property type="match status" value="2"/>
</dbReference>
<proteinExistence type="inferred from homology"/>
<dbReference type="VEuPathDB" id="AmoebaDB:FDP41_008346"/>
<dbReference type="CDD" id="cd05157">
    <property type="entry name" value="ETNK_euk"/>
    <property type="match status" value="1"/>
</dbReference>
<dbReference type="InterPro" id="IPR023395">
    <property type="entry name" value="MCP_dom_sf"/>
</dbReference>
<dbReference type="RefSeq" id="XP_044557852.1">
    <property type="nucleotide sequence ID" value="XM_044712189.1"/>
</dbReference>
<evidence type="ECO:0000256" key="9">
    <source>
        <dbReference type="PROSITE-ProRule" id="PRU00282"/>
    </source>
</evidence>
<dbReference type="EMBL" id="VFQX01000061">
    <property type="protein sequence ID" value="KAF0973139.1"/>
    <property type="molecule type" value="Genomic_DNA"/>
</dbReference>
<evidence type="ECO:0000256" key="1">
    <source>
        <dbReference type="ARBA" id="ARBA00004141"/>
    </source>
</evidence>
<dbReference type="GO" id="GO:0055085">
    <property type="term" value="P:transmembrane transport"/>
    <property type="evidence" value="ECO:0007669"/>
    <property type="project" value="InterPro"/>
</dbReference>
<protein>
    <recommendedName>
        <fullName evidence="8">ethanolamine kinase</fullName>
        <ecNumber evidence="8">2.7.1.82</ecNumber>
    </recommendedName>
</protein>
<dbReference type="Pfam" id="PF01633">
    <property type="entry name" value="Choline_kinase"/>
    <property type="match status" value="1"/>
</dbReference>
<dbReference type="VEuPathDB" id="AmoebaDB:NF0034220"/>
<dbReference type="PANTHER" id="PTHR22603">
    <property type="entry name" value="CHOLINE/ETHANOALAMINE KINASE"/>
    <property type="match status" value="1"/>
</dbReference>
<keyword evidence="5 9" id="KW-0472">Membrane</keyword>
<accession>A0A6A5BJA0</accession>
<dbReference type="GO" id="GO:0006646">
    <property type="term" value="P:phosphatidylethanolamine biosynthetic process"/>
    <property type="evidence" value="ECO:0007669"/>
    <property type="project" value="TreeGrafter"/>
</dbReference>
<evidence type="ECO:0000313" key="11">
    <source>
        <dbReference type="Proteomes" id="UP000444721"/>
    </source>
</evidence>
<feature type="repeat" description="Solcar" evidence="9">
    <location>
        <begin position="555"/>
        <end position="642"/>
    </location>
</feature>
<comment type="subcellular location">
    <subcellularLocation>
        <location evidence="1">Membrane</location>
        <topology evidence="1">Multi-pass membrane protein</topology>
    </subcellularLocation>
</comment>
<dbReference type="Proteomes" id="UP000444721">
    <property type="component" value="Unassembled WGS sequence"/>
</dbReference>
<evidence type="ECO:0000313" key="10">
    <source>
        <dbReference type="EMBL" id="KAF0973139.1"/>
    </source>
</evidence>
<dbReference type="VEuPathDB" id="AmoebaDB:NfTy_093990"/>
<gene>
    <name evidence="10" type="ORF">FDP41_008346</name>
</gene>
<dbReference type="GeneID" id="68115564"/>
<name>A0A6A5BJA0_NAEFO</name>
<evidence type="ECO:0000256" key="4">
    <source>
        <dbReference type="ARBA" id="ARBA00022737"/>
    </source>
</evidence>
<comment type="caution">
    <text evidence="10">The sequence shown here is derived from an EMBL/GenBank/DDBJ whole genome shotgun (WGS) entry which is preliminary data.</text>
</comment>
<dbReference type="SUPFAM" id="SSF56112">
    <property type="entry name" value="Protein kinase-like (PK-like)"/>
    <property type="match status" value="1"/>
</dbReference>
<keyword evidence="11" id="KW-1185">Reference proteome</keyword>
<keyword evidence="4" id="KW-0677">Repeat</keyword>
<dbReference type="EC" id="2.7.1.82" evidence="8"/>
<comment type="similarity">
    <text evidence="7">Belongs to the choline/ethanolamine kinase family.</text>
</comment>
<dbReference type="AlphaFoldDB" id="A0A6A5BJA0"/>
<dbReference type="VEuPathDB" id="AmoebaDB:NF0034230"/>
<evidence type="ECO:0000256" key="5">
    <source>
        <dbReference type="ARBA" id="ARBA00023136"/>
    </source>
</evidence>
<dbReference type="InterPro" id="IPR018108">
    <property type="entry name" value="MCP_transmembrane"/>
</dbReference>
<dbReference type="GO" id="GO:0004305">
    <property type="term" value="F:ethanolamine kinase activity"/>
    <property type="evidence" value="ECO:0007669"/>
    <property type="project" value="UniProtKB-EC"/>
</dbReference>
<evidence type="ECO:0000256" key="2">
    <source>
        <dbReference type="ARBA" id="ARBA00022448"/>
    </source>
</evidence>
<organism evidence="10 11">
    <name type="scientific">Naegleria fowleri</name>
    <name type="common">Brain eating amoeba</name>
    <dbReference type="NCBI Taxonomy" id="5763"/>
    <lineage>
        <taxon>Eukaryota</taxon>
        <taxon>Discoba</taxon>
        <taxon>Heterolobosea</taxon>
        <taxon>Tetramitia</taxon>
        <taxon>Eutetramitia</taxon>
        <taxon>Vahlkampfiidae</taxon>
        <taxon>Naegleria</taxon>
    </lineage>
</organism>
<dbReference type="SUPFAM" id="SSF103506">
    <property type="entry name" value="Mitochondrial carrier"/>
    <property type="match status" value="1"/>
</dbReference>
<dbReference type="InterPro" id="IPR002067">
    <property type="entry name" value="MCP"/>
</dbReference>
<evidence type="ECO:0000256" key="8">
    <source>
        <dbReference type="ARBA" id="ARBA00038874"/>
    </source>
</evidence>
<sequence length="761" mass="86808">MSLLRSNNNYGNITIQNDHHHHTSFDESSVQFLNDYKIELMNREEDELISEIQQLILRVFPDESKVQIQRQTGGNTNRLYKVKLGSDHTNIVLVRINGLETERLIDRKKELHHMIELGKRGVGSRVYAAFQNGFIYEYVEGTVLKNAADASKYCKEIARKLAEWHKLRIKDTESNNLSPSLFNSLRKWIEIVKNMEWKNKEIQGKFEKEVDFQRICSDVEKIANNDYFMQKGHDNRQPILADPTNLSQVIDPFTIGFCHNDLVILNIIASSATNTSKVQFIDCEYCGYNYRGFDIGNHFNEYCGFEMDETLFPSRDTQETFVREYLKSFIDPAHSHEITQQHVKLFLKSIPLFCKLSHLYWALWGIIQSNVSNLEFDFLSYAKVLPHTMNHSNGNNKNSNVLFQSVISDKHHEESLDLHHHHESPYLPAAQHRHQADESKQDLFSSPSNLYMNHHGLQLMNSLPSNFAIGTAAAVFGRTLSIPFQQTLPLWSGQSITFARYIYQSATGLTAGFSSCLTKFAPAQALALSLRDLCKSMLVSTRVMHDLHHENDAKRQLMLNITSGALAGAASHVVLHPFEHAQMRYFTYLSKHRVVSQFKGPVHFVVSTSGFTSLFKGFGIGLVNAVTNRGLLFGVYDSLNVNNPFRNQWDVYGIGSKLLIAQCATSISVLFSIPFLNIQREMILQSMTGNTSQDTDRYMSSLQTVRTMIARNGISSLFRGALVECLARRTSGTFILVMYDLLKEMWNEKTISLQKLSHSQA</sequence>
<dbReference type="Pfam" id="PF00153">
    <property type="entry name" value="Mito_carr"/>
    <property type="match status" value="2"/>
</dbReference>
<dbReference type="Gene3D" id="1.50.40.10">
    <property type="entry name" value="Mitochondrial carrier domain"/>
    <property type="match status" value="1"/>
</dbReference>
<comment type="pathway">
    <text evidence="6">Phospholipid metabolism; phosphatidylethanolamine biosynthesis; phosphatidylethanolamine from ethanolamine: step 1/3.</text>
</comment>
<dbReference type="PANTHER" id="PTHR22603:SF66">
    <property type="entry name" value="ETHANOLAMINE KINASE"/>
    <property type="match status" value="1"/>
</dbReference>
<feature type="repeat" description="Solcar" evidence="9">
    <location>
        <begin position="652"/>
        <end position="745"/>
    </location>
</feature>
<dbReference type="Gene3D" id="3.30.200.20">
    <property type="entry name" value="Phosphorylase Kinase, domain 1"/>
    <property type="match status" value="1"/>
</dbReference>
<dbReference type="Gene3D" id="3.90.1200.10">
    <property type="match status" value="1"/>
</dbReference>
<reference evidence="10 11" key="1">
    <citation type="journal article" date="2019" name="Sci. Rep.">
        <title>Nanopore sequencing improves the draft genome of the human pathogenic amoeba Naegleria fowleri.</title>
        <authorList>
            <person name="Liechti N."/>
            <person name="Schurch N."/>
            <person name="Bruggmann R."/>
            <person name="Wittwer M."/>
        </authorList>
    </citation>
    <scope>NUCLEOTIDE SEQUENCE [LARGE SCALE GENOMIC DNA]</scope>
    <source>
        <strain evidence="10 11">ATCC 30894</strain>
    </source>
</reference>
<dbReference type="PRINTS" id="PR00926">
    <property type="entry name" value="MITOCARRIER"/>
</dbReference>
<keyword evidence="3 9" id="KW-0812">Transmembrane</keyword>
<dbReference type="GO" id="GO:0005737">
    <property type="term" value="C:cytoplasm"/>
    <property type="evidence" value="ECO:0007669"/>
    <property type="project" value="TreeGrafter"/>
</dbReference>
<keyword evidence="2" id="KW-0813">Transport</keyword>
<dbReference type="OrthoDB" id="10267235at2759"/>